<accession>A0A1I1L6A6</accession>
<evidence type="ECO:0000313" key="2">
    <source>
        <dbReference type="Proteomes" id="UP000198832"/>
    </source>
</evidence>
<dbReference type="AlphaFoldDB" id="A0A1I1L6A6"/>
<dbReference type="STRING" id="574651.SAMN04487968_10942"/>
<dbReference type="Proteomes" id="UP000198832">
    <property type="component" value="Unassembled WGS sequence"/>
</dbReference>
<gene>
    <name evidence="1" type="ORF">SAMN04487968_10942</name>
</gene>
<dbReference type="EMBL" id="FOLB01000009">
    <property type="protein sequence ID" value="SFC65110.1"/>
    <property type="molecule type" value="Genomic_DNA"/>
</dbReference>
<name>A0A1I1L6A6_9ACTN</name>
<evidence type="ECO:0000313" key="1">
    <source>
        <dbReference type="EMBL" id="SFC65110.1"/>
    </source>
</evidence>
<protein>
    <submittedName>
        <fullName evidence="1">Uncharacterized protein</fullName>
    </submittedName>
</protein>
<proteinExistence type="predicted"/>
<sequence length="103" mass="10952">MNTPPVGEHEPGRYEIRLEGRLHERWLAWFDGMTLTSIPNPSPDSPGSAGQGVTTILRGPVADQAALHGMLARLRDLGMPLISVARVQTGPADDAQGATGGER</sequence>
<dbReference type="RefSeq" id="WP_091124393.1">
    <property type="nucleotide sequence ID" value="NZ_FOLB01000009.1"/>
</dbReference>
<dbReference type="OrthoDB" id="4828421at2"/>
<organism evidence="1 2">
    <name type="scientific">Nocardioides terrae</name>
    <dbReference type="NCBI Taxonomy" id="574651"/>
    <lineage>
        <taxon>Bacteria</taxon>
        <taxon>Bacillati</taxon>
        <taxon>Actinomycetota</taxon>
        <taxon>Actinomycetes</taxon>
        <taxon>Propionibacteriales</taxon>
        <taxon>Nocardioidaceae</taxon>
        <taxon>Nocardioides</taxon>
    </lineage>
</organism>
<reference evidence="1 2" key="1">
    <citation type="submission" date="2016-10" db="EMBL/GenBank/DDBJ databases">
        <authorList>
            <person name="de Groot N.N."/>
        </authorList>
    </citation>
    <scope>NUCLEOTIDE SEQUENCE [LARGE SCALE GENOMIC DNA]</scope>
    <source>
        <strain evidence="1 2">CGMCC 1.7056</strain>
    </source>
</reference>
<keyword evidence="2" id="KW-1185">Reference proteome</keyword>